<name>A0A1B3XPK6_9BACI</name>
<reference evidence="1 2" key="1">
    <citation type="submission" date="2016-08" db="EMBL/GenBank/DDBJ databases">
        <title>Complete genome sequence of Bacillus muralis G25-68, a strain with toxicity to nematodes.</title>
        <authorList>
            <person name="Zheng Z."/>
        </authorList>
    </citation>
    <scope>NUCLEOTIDE SEQUENCE [LARGE SCALE GENOMIC DNA]</scope>
    <source>
        <strain evidence="1 2">G25-68</strain>
    </source>
</reference>
<dbReference type="STRING" id="264697.ABE28_012360"/>
<evidence type="ECO:0000313" key="2">
    <source>
        <dbReference type="Proteomes" id="UP000077926"/>
    </source>
</evidence>
<evidence type="ECO:0000313" key="1">
    <source>
        <dbReference type="EMBL" id="AOH55143.1"/>
    </source>
</evidence>
<sequence>MVMLQRMFLKTKSKDYILNQKILILVKKMLMVNLNGLEQTLMVAFLHIYINLPQTLQKMEKSMVDKEEKQKMVVLPSLVKRMLNSCIST</sequence>
<dbReference type="KEGG" id="bmur:ABE28_012360"/>
<accession>A0A1B3XPK6</accession>
<dbReference type="EMBL" id="CP017080">
    <property type="protein sequence ID" value="AOH55143.1"/>
    <property type="molecule type" value="Genomic_DNA"/>
</dbReference>
<organism evidence="1 2">
    <name type="scientific">Peribacillus muralis</name>
    <dbReference type="NCBI Taxonomy" id="264697"/>
    <lineage>
        <taxon>Bacteria</taxon>
        <taxon>Bacillati</taxon>
        <taxon>Bacillota</taxon>
        <taxon>Bacilli</taxon>
        <taxon>Bacillales</taxon>
        <taxon>Bacillaceae</taxon>
        <taxon>Peribacillus</taxon>
    </lineage>
</organism>
<dbReference type="AlphaFoldDB" id="A0A1B3XPK6"/>
<protein>
    <submittedName>
        <fullName evidence="1">Uncharacterized protein</fullName>
    </submittedName>
</protein>
<dbReference type="Proteomes" id="UP000077926">
    <property type="component" value="Chromosome"/>
</dbReference>
<proteinExistence type="predicted"/>
<gene>
    <name evidence="1" type="ORF">ABE28_012360</name>
</gene>
<keyword evidence="2" id="KW-1185">Reference proteome</keyword>